<dbReference type="Gene3D" id="3.20.20.370">
    <property type="entry name" value="Glycoside hydrolase/deacetylase"/>
    <property type="match status" value="1"/>
</dbReference>
<dbReference type="GO" id="GO:0016810">
    <property type="term" value="F:hydrolase activity, acting on carbon-nitrogen (but not peptide) bonds"/>
    <property type="evidence" value="ECO:0007669"/>
    <property type="project" value="InterPro"/>
</dbReference>
<dbReference type="InterPro" id="IPR050248">
    <property type="entry name" value="Polysacc_deacetylase_ArnD"/>
</dbReference>
<dbReference type="GO" id="GO:0005975">
    <property type="term" value="P:carbohydrate metabolic process"/>
    <property type="evidence" value="ECO:0007669"/>
    <property type="project" value="InterPro"/>
</dbReference>
<dbReference type="AlphaFoldDB" id="A0A4R1QXB2"/>
<comment type="caution">
    <text evidence="4">The sequence shown here is derived from an EMBL/GenBank/DDBJ whole genome shotgun (WGS) entry which is preliminary data.</text>
</comment>
<keyword evidence="2" id="KW-0378">Hydrolase</keyword>
<evidence type="ECO:0000259" key="3">
    <source>
        <dbReference type="PROSITE" id="PS51677"/>
    </source>
</evidence>
<dbReference type="Pfam" id="PF01522">
    <property type="entry name" value="Polysacc_deac_1"/>
    <property type="match status" value="1"/>
</dbReference>
<dbReference type="GO" id="GO:0046872">
    <property type="term" value="F:metal ion binding"/>
    <property type="evidence" value="ECO:0007669"/>
    <property type="project" value="UniProtKB-KW"/>
</dbReference>
<dbReference type="PROSITE" id="PS51677">
    <property type="entry name" value="NODB"/>
    <property type="match status" value="1"/>
</dbReference>
<evidence type="ECO:0000313" key="5">
    <source>
        <dbReference type="Proteomes" id="UP000295718"/>
    </source>
</evidence>
<proteinExistence type="predicted"/>
<dbReference type="EMBL" id="SLUO01000012">
    <property type="protein sequence ID" value="TCL56204.1"/>
    <property type="molecule type" value="Genomic_DNA"/>
</dbReference>
<evidence type="ECO:0000313" key="4">
    <source>
        <dbReference type="EMBL" id="TCL56204.1"/>
    </source>
</evidence>
<organism evidence="4 5">
    <name type="scientific">Kineothrix alysoides</name>
    <dbReference type="NCBI Taxonomy" id="1469948"/>
    <lineage>
        <taxon>Bacteria</taxon>
        <taxon>Bacillati</taxon>
        <taxon>Bacillota</taxon>
        <taxon>Clostridia</taxon>
        <taxon>Lachnospirales</taxon>
        <taxon>Lachnospiraceae</taxon>
        <taxon>Kineothrix</taxon>
    </lineage>
</organism>
<accession>A0A4R1QXB2</accession>
<dbReference type="InterPro" id="IPR011330">
    <property type="entry name" value="Glyco_hydro/deAcase_b/a-brl"/>
</dbReference>
<dbReference type="RefSeq" id="WP_242843233.1">
    <property type="nucleotide sequence ID" value="NZ_JPNB01000001.1"/>
</dbReference>
<gene>
    <name evidence="4" type="ORF">EDD76_11231</name>
</gene>
<dbReference type="Proteomes" id="UP000295718">
    <property type="component" value="Unassembled WGS sequence"/>
</dbReference>
<keyword evidence="1" id="KW-0479">Metal-binding</keyword>
<dbReference type="PANTHER" id="PTHR10587">
    <property type="entry name" value="GLYCOSYL TRANSFERASE-RELATED"/>
    <property type="match status" value="1"/>
</dbReference>
<reference evidence="4 5" key="1">
    <citation type="submission" date="2019-03" db="EMBL/GenBank/DDBJ databases">
        <title>Genomic Encyclopedia of Type Strains, Phase IV (KMG-IV): sequencing the most valuable type-strain genomes for metagenomic binning, comparative biology and taxonomic classification.</title>
        <authorList>
            <person name="Goeker M."/>
        </authorList>
    </citation>
    <scope>NUCLEOTIDE SEQUENCE [LARGE SCALE GENOMIC DNA]</scope>
    <source>
        <strain evidence="4 5">DSM 100556</strain>
    </source>
</reference>
<dbReference type="PANTHER" id="PTHR10587:SF133">
    <property type="entry name" value="CHITIN DEACETYLASE 1-RELATED"/>
    <property type="match status" value="1"/>
</dbReference>
<evidence type="ECO:0000256" key="1">
    <source>
        <dbReference type="ARBA" id="ARBA00022723"/>
    </source>
</evidence>
<protein>
    <submittedName>
        <fullName evidence="4">Peptidoglycan/xylan/chitin deacetylase (PgdA/CDA1 family)</fullName>
    </submittedName>
</protein>
<dbReference type="STRING" id="1469948.GCA_000732725_00557"/>
<sequence>MHFKVGLKECVVAGALVAAALLFIYVRDYGSGEQTGSVAALSNKITGQVRDEEKDKGKIALTFDDGPHPYYTEQILDGLKKRGIKATFFVTGMNAEKYPEIIKRMYDEGHVIGNHTFYHTQLTSKNRKEFKEELIRTNAVISGITGDDVIYVRPPYGSWDKKFETELNMFPVLWTIDPLDWCSTNVACITENVVKKAEENDIILMHDYYPSTVTAAFNIIDELTKEGYNFVTVDEILFD</sequence>
<name>A0A4R1QXB2_9FIRM</name>
<dbReference type="InterPro" id="IPR002509">
    <property type="entry name" value="NODB_dom"/>
</dbReference>
<feature type="domain" description="NodB homology" evidence="3">
    <location>
        <begin position="57"/>
        <end position="231"/>
    </location>
</feature>
<dbReference type="GO" id="GO:0016020">
    <property type="term" value="C:membrane"/>
    <property type="evidence" value="ECO:0007669"/>
    <property type="project" value="TreeGrafter"/>
</dbReference>
<dbReference type="SUPFAM" id="SSF88713">
    <property type="entry name" value="Glycoside hydrolase/deacetylase"/>
    <property type="match status" value="1"/>
</dbReference>
<keyword evidence="5" id="KW-1185">Reference proteome</keyword>
<evidence type="ECO:0000256" key="2">
    <source>
        <dbReference type="ARBA" id="ARBA00022801"/>
    </source>
</evidence>